<dbReference type="GeneID" id="96874270"/>
<dbReference type="RefSeq" id="WP_065546671.1">
    <property type="nucleotide sequence ID" value="NZ_CP016415.1"/>
</dbReference>
<evidence type="ECO:0000313" key="4">
    <source>
        <dbReference type="EMBL" id="ANU39100.1"/>
    </source>
</evidence>
<dbReference type="EMBL" id="CP016415">
    <property type="protein sequence ID" value="ANU39100.1"/>
    <property type="molecule type" value="Genomic_DNA"/>
</dbReference>
<keyword evidence="5" id="KW-1185">Reference proteome</keyword>
<evidence type="ECO:0000313" key="5">
    <source>
        <dbReference type="Proteomes" id="UP000092528"/>
    </source>
</evidence>
<evidence type="ECO:0000259" key="3">
    <source>
        <dbReference type="Pfam" id="PF13505"/>
    </source>
</evidence>
<sequence length="190" mass="21096">MNKYCLSPLLACALPAFASPYIGLEVGRAMPHHDITVYDLATEQKLSPDSTDGFIALLAGYHFDNNFALEMGYQKNYHYHESDSNNLWDVSLEAKQFSLMPVYALSLTNSRDWSLKMKAGATYTQYQLSATKAGADPLHASKQSNELGMVGVIGIEYHLTDNVSISANFKYQADSFSNMSMMTLGGQYDF</sequence>
<keyword evidence="1 2" id="KW-0732">Signal</keyword>
<dbReference type="NCBIfam" id="NF033908">
    <property type="entry name" value="AcfA_fam_omp"/>
    <property type="match status" value="1"/>
</dbReference>
<dbReference type="Pfam" id="PF13505">
    <property type="entry name" value="OMP_b-brl"/>
    <property type="match status" value="1"/>
</dbReference>
<reference evidence="4 5" key="1">
    <citation type="submission" date="2016-07" db="EMBL/GenBank/DDBJ databases">
        <title>Genome sequencing of Vibrio scophthalmi strain VS-05, an isolated from Paralichthys olivaceus.</title>
        <authorList>
            <person name="Han H.-J."/>
        </authorList>
    </citation>
    <scope>NUCLEOTIDE SEQUENCE [LARGE SCALE GENOMIC DNA]</scope>
    <source>
        <strain evidence="4 5">VS-05</strain>
    </source>
</reference>
<protein>
    <recommendedName>
        <fullName evidence="3">Outer membrane protein beta-barrel domain-containing protein</fullName>
    </recommendedName>
</protein>
<evidence type="ECO:0000256" key="1">
    <source>
        <dbReference type="ARBA" id="ARBA00022729"/>
    </source>
</evidence>
<organism evidence="4 5">
    <name type="scientific">Vibrio scophthalmi</name>
    <dbReference type="NCBI Taxonomy" id="45658"/>
    <lineage>
        <taxon>Bacteria</taxon>
        <taxon>Pseudomonadati</taxon>
        <taxon>Pseudomonadota</taxon>
        <taxon>Gammaproteobacteria</taxon>
        <taxon>Vibrionales</taxon>
        <taxon>Vibrionaceae</taxon>
        <taxon>Vibrio</taxon>
    </lineage>
</organism>
<dbReference type="Gene3D" id="2.40.160.20">
    <property type="match status" value="1"/>
</dbReference>
<dbReference type="PATRIC" id="fig|45658.7.peg.4033"/>
<name>A0A1C7FGI5_9VIBR</name>
<dbReference type="InterPro" id="IPR027385">
    <property type="entry name" value="Beta-barrel_OMP"/>
</dbReference>
<feature type="signal peptide" evidence="2">
    <location>
        <begin position="1"/>
        <end position="18"/>
    </location>
</feature>
<feature type="domain" description="Outer membrane protein beta-barrel" evidence="3">
    <location>
        <begin position="9"/>
        <end position="177"/>
    </location>
</feature>
<proteinExistence type="predicted"/>
<feature type="chain" id="PRO_5008885673" description="Outer membrane protein beta-barrel domain-containing protein" evidence="2">
    <location>
        <begin position="19"/>
        <end position="190"/>
    </location>
</feature>
<dbReference type="SUPFAM" id="SSF56925">
    <property type="entry name" value="OMPA-like"/>
    <property type="match status" value="1"/>
</dbReference>
<evidence type="ECO:0000256" key="2">
    <source>
        <dbReference type="SAM" id="SignalP"/>
    </source>
</evidence>
<gene>
    <name evidence="4" type="ORF">VSVS05_04064</name>
</gene>
<accession>A0A1C7FGI5</accession>
<dbReference type="AlphaFoldDB" id="A0A1C7FGI5"/>
<dbReference type="InterPro" id="IPR011250">
    <property type="entry name" value="OMP/PagP_B-barrel"/>
</dbReference>
<dbReference type="Proteomes" id="UP000092528">
    <property type="component" value="Chromosome 2"/>
</dbReference>